<feature type="transmembrane region" description="Helical" evidence="7">
    <location>
        <begin position="293"/>
        <end position="316"/>
    </location>
</feature>
<feature type="domain" description="Major facilitator superfamily (MFS) profile" evidence="8">
    <location>
        <begin position="37"/>
        <end position="493"/>
    </location>
</feature>
<evidence type="ECO:0000313" key="9">
    <source>
        <dbReference type="EMBL" id="NUZ04775.1"/>
    </source>
</evidence>
<keyword evidence="10" id="KW-1185">Reference proteome</keyword>
<dbReference type="InterPro" id="IPR020846">
    <property type="entry name" value="MFS_dom"/>
</dbReference>
<dbReference type="PANTHER" id="PTHR42718">
    <property type="entry name" value="MAJOR FACILITATOR SUPERFAMILY MULTIDRUG TRANSPORTER MFSC"/>
    <property type="match status" value="1"/>
</dbReference>
<dbReference type="InterPro" id="IPR004638">
    <property type="entry name" value="EmrB-like"/>
</dbReference>
<evidence type="ECO:0000256" key="5">
    <source>
        <dbReference type="ARBA" id="ARBA00022989"/>
    </source>
</evidence>
<dbReference type="InterPro" id="IPR011701">
    <property type="entry name" value="MFS"/>
</dbReference>
<feature type="transmembrane region" description="Helical" evidence="7">
    <location>
        <begin position="165"/>
        <end position="184"/>
    </location>
</feature>
<keyword evidence="3" id="KW-1003">Cell membrane</keyword>
<dbReference type="Gene3D" id="1.20.1720.10">
    <property type="entry name" value="Multidrug resistance protein D"/>
    <property type="match status" value="1"/>
</dbReference>
<evidence type="ECO:0000256" key="7">
    <source>
        <dbReference type="SAM" id="Phobius"/>
    </source>
</evidence>
<accession>A0A7Y6TV82</accession>
<dbReference type="RefSeq" id="WP_176065978.1">
    <property type="nucleotide sequence ID" value="NZ_JABWMJ010000001.1"/>
</dbReference>
<evidence type="ECO:0000256" key="6">
    <source>
        <dbReference type="ARBA" id="ARBA00023136"/>
    </source>
</evidence>
<feature type="transmembrane region" description="Helical" evidence="7">
    <location>
        <begin position="71"/>
        <end position="91"/>
    </location>
</feature>
<feature type="transmembrane region" description="Helical" evidence="7">
    <location>
        <begin position="190"/>
        <end position="212"/>
    </location>
</feature>
<feature type="transmembrane region" description="Helical" evidence="7">
    <location>
        <begin position="256"/>
        <end position="273"/>
    </location>
</feature>
<feature type="transmembrane region" description="Helical" evidence="7">
    <location>
        <begin position="423"/>
        <end position="445"/>
    </location>
</feature>
<feature type="transmembrane region" description="Helical" evidence="7">
    <location>
        <begin position="35"/>
        <end position="59"/>
    </location>
</feature>
<feature type="transmembrane region" description="Helical" evidence="7">
    <location>
        <begin position="328"/>
        <end position="348"/>
    </location>
</feature>
<evidence type="ECO:0000256" key="4">
    <source>
        <dbReference type="ARBA" id="ARBA00022692"/>
    </source>
</evidence>
<evidence type="ECO:0000313" key="10">
    <source>
        <dbReference type="Proteomes" id="UP000529637"/>
    </source>
</evidence>
<feature type="transmembrane region" description="Helical" evidence="7">
    <location>
        <begin position="391"/>
        <end position="411"/>
    </location>
</feature>
<dbReference type="NCBIfam" id="TIGR00711">
    <property type="entry name" value="efflux_EmrB"/>
    <property type="match status" value="1"/>
</dbReference>
<feature type="transmembrane region" description="Helical" evidence="7">
    <location>
        <begin position="103"/>
        <end position="122"/>
    </location>
</feature>
<feature type="transmembrane region" description="Helical" evidence="7">
    <location>
        <begin position="465"/>
        <end position="489"/>
    </location>
</feature>
<dbReference type="InterPro" id="IPR036259">
    <property type="entry name" value="MFS_trans_sf"/>
</dbReference>
<protein>
    <submittedName>
        <fullName evidence="9">DHA2 family efflux MFS transporter permease subunit</fullName>
    </submittedName>
</protein>
<feature type="transmembrane region" description="Helical" evidence="7">
    <location>
        <begin position="128"/>
        <end position="153"/>
    </location>
</feature>
<dbReference type="Gene3D" id="1.20.1250.20">
    <property type="entry name" value="MFS general substrate transporter like domains"/>
    <property type="match status" value="1"/>
</dbReference>
<gene>
    <name evidence="9" type="ORF">HQN59_03280</name>
</gene>
<comment type="caution">
    <text evidence="9">The sequence shown here is derived from an EMBL/GenBank/DDBJ whole genome shotgun (WGS) entry which is preliminary data.</text>
</comment>
<reference evidence="9 10" key="1">
    <citation type="submission" date="2020-06" db="EMBL/GenBank/DDBJ databases">
        <title>Schlegella sp. ID0723 isolated from air conditioner.</title>
        <authorList>
            <person name="Kim D.Y."/>
            <person name="Kim D.-U."/>
        </authorList>
    </citation>
    <scope>NUCLEOTIDE SEQUENCE [LARGE SCALE GENOMIC DNA]</scope>
    <source>
        <strain evidence="9 10">ID0723</strain>
    </source>
</reference>
<evidence type="ECO:0000259" key="8">
    <source>
        <dbReference type="PROSITE" id="PS50850"/>
    </source>
</evidence>
<evidence type="ECO:0000256" key="3">
    <source>
        <dbReference type="ARBA" id="ARBA00022475"/>
    </source>
</evidence>
<feature type="transmembrane region" description="Helical" evidence="7">
    <location>
        <begin position="224"/>
        <end position="244"/>
    </location>
</feature>
<sequence length="502" mass="51000">MNDISKAATAPPALDLPPAAPQVAHPRTLSPRTRWVALGVVCLGVLMAVLDITIVNVALPSIRADLGFSEATLVWVVNGYMLTCGGFLLLGGRLGDLYGQRRLFVIGVAIFTLASLACGIASSQVTLVVARAIQGVGGAIVEAVALALLMNLFTEPAERAKAMGVYGFVCAGGGSIGVLLGGTLTDLYSWHWIFLVNLPIGIGVIALSLALLPTARSTNERPRLDVFGAITVTAALMLAVFAIVGGTEIGWTAPRTLAGLGAAAVLLGVFVAIEARVAQPLMPLRLLRSRAIAASNVIAVLWSAAMFACFFLSALYLQRVLGYSASQVGLAFLPTNLVMAVCSLGLSARVVMRFGIRGPMVAGLLAQAVGLLLFARAPVGGSFVVDVLPGMLLLGLGAGIAFNPLLLAAMGDVPESESGLASGIVNTSFMMGGALGLAVLASLAAAHSGAAGTAAGSADRATLNAGYQLAFAIGAGFAFAAAALGAWAFRGTVARRAGAAPH</sequence>
<evidence type="ECO:0000256" key="2">
    <source>
        <dbReference type="ARBA" id="ARBA00022448"/>
    </source>
</evidence>
<dbReference type="EMBL" id="JABWMJ010000001">
    <property type="protein sequence ID" value="NUZ04775.1"/>
    <property type="molecule type" value="Genomic_DNA"/>
</dbReference>
<comment type="subcellular location">
    <subcellularLocation>
        <location evidence="1">Cell membrane</location>
        <topology evidence="1">Multi-pass membrane protein</topology>
    </subcellularLocation>
</comment>
<keyword evidence="4 7" id="KW-0812">Transmembrane</keyword>
<dbReference type="PANTHER" id="PTHR42718:SF46">
    <property type="entry name" value="BLR6921 PROTEIN"/>
    <property type="match status" value="1"/>
</dbReference>
<dbReference type="GO" id="GO:0022857">
    <property type="term" value="F:transmembrane transporter activity"/>
    <property type="evidence" value="ECO:0007669"/>
    <property type="project" value="InterPro"/>
</dbReference>
<dbReference type="CDD" id="cd17321">
    <property type="entry name" value="MFS_MMR_MDR_like"/>
    <property type="match status" value="1"/>
</dbReference>
<dbReference type="Proteomes" id="UP000529637">
    <property type="component" value="Unassembled WGS sequence"/>
</dbReference>
<proteinExistence type="predicted"/>
<dbReference type="Pfam" id="PF07690">
    <property type="entry name" value="MFS_1"/>
    <property type="match status" value="1"/>
</dbReference>
<dbReference type="GO" id="GO:0005886">
    <property type="term" value="C:plasma membrane"/>
    <property type="evidence" value="ECO:0007669"/>
    <property type="project" value="UniProtKB-SubCell"/>
</dbReference>
<dbReference type="AlphaFoldDB" id="A0A7Y6TV82"/>
<keyword evidence="2" id="KW-0813">Transport</keyword>
<dbReference type="SUPFAM" id="SSF103473">
    <property type="entry name" value="MFS general substrate transporter"/>
    <property type="match status" value="1"/>
</dbReference>
<name>A0A7Y6TV82_9BURK</name>
<keyword evidence="6 7" id="KW-0472">Membrane</keyword>
<organism evidence="9 10">
    <name type="scientific">Piscinibacter koreensis</name>
    <dbReference type="NCBI Taxonomy" id="2742824"/>
    <lineage>
        <taxon>Bacteria</taxon>
        <taxon>Pseudomonadati</taxon>
        <taxon>Pseudomonadota</taxon>
        <taxon>Betaproteobacteria</taxon>
        <taxon>Burkholderiales</taxon>
        <taxon>Sphaerotilaceae</taxon>
        <taxon>Piscinibacter</taxon>
    </lineage>
</organism>
<evidence type="ECO:0000256" key="1">
    <source>
        <dbReference type="ARBA" id="ARBA00004651"/>
    </source>
</evidence>
<keyword evidence="5 7" id="KW-1133">Transmembrane helix</keyword>
<feature type="transmembrane region" description="Helical" evidence="7">
    <location>
        <begin position="360"/>
        <end position="379"/>
    </location>
</feature>
<dbReference type="PROSITE" id="PS50850">
    <property type="entry name" value="MFS"/>
    <property type="match status" value="1"/>
</dbReference>